<feature type="compositionally biased region" description="Polar residues" evidence="1">
    <location>
        <begin position="48"/>
        <end position="59"/>
    </location>
</feature>
<reference evidence="2" key="1">
    <citation type="journal article" date="2022" name="bioRxiv">
        <title>Sequencing and chromosome-scale assembly of the giantPleurodeles waltlgenome.</title>
        <authorList>
            <person name="Brown T."/>
            <person name="Elewa A."/>
            <person name="Iarovenko S."/>
            <person name="Subramanian E."/>
            <person name="Araus A.J."/>
            <person name="Petzold A."/>
            <person name="Susuki M."/>
            <person name="Suzuki K.-i.T."/>
            <person name="Hayashi T."/>
            <person name="Toyoda A."/>
            <person name="Oliveira C."/>
            <person name="Osipova E."/>
            <person name="Leigh N.D."/>
            <person name="Simon A."/>
            <person name="Yun M.H."/>
        </authorList>
    </citation>
    <scope>NUCLEOTIDE SEQUENCE</scope>
    <source>
        <strain evidence="2">20211129_DDA</strain>
        <tissue evidence="2">Liver</tissue>
    </source>
</reference>
<sequence length="76" mass="8520">MGGVQSTLHRTSRRRRATRNSRVIVRSDGTLSMDRRHREREEARRLVQSVTAEISSRSGSPRGDGVLTQDSDSINA</sequence>
<proteinExistence type="predicted"/>
<feature type="compositionally biased region" description="Basic residues" evidence="1">
    <location>
        <begin position="10"/>
        <end position="19"/>
    </location>
</feature>
<dbReference type="AlphaFoldDB" id="A0AAV7NTD3"/>
<name>A0AAV7NTD3_PLEWA</name>
<comment type="caution">
    <text evidence="2">The sequence shown here is derived from an EMBL/GenBank/DDBJ whole genome shotgun (WGS) entry which is preliminary data.</text>
</comment>
<feature type="compositionally biased region" description="Basic and acidic residues" evidence="1">
    <location>
        <begin position="33"/>
        <end position="45"/>
    </location>
</feature>
<organism evidence="2 3">
    <name type="scientific">Pleurodeles waltl</name>
    <name type="common">Iberian ribbed newt</name>
    <dbReference type="NCBI Taxonomy" id="8319"/>
    <lineage>
        <taxon>Eukaryota</taxon>
        <taxon>Metazoa</taxon>
        <taxon>Chordata</taxon>
        <taxon>Craniata</taxon>
        <taxon>Vertebrata</taxon>
        <taxon>Euteleostomi</taxon>
        <taxon>Amphibia</taxon>
        <taxon>Batrachia</taxon>
        <taxon>Caudata</taxon>
        <taxon>Salamandroidea</taxon>
        <taxon>Salamandridae</taxon>
        <taxon>Pleurodelinae</taxon>
        <taxon>Pleurodeles</taxon>
    </lineage>
</organism>
<evidence type="ECO:0000313" key="3">
    <source>
        <dbReference type="Proteomes" id="UP001066276"/>
    </source>
</evidence>
<dbReference type="Proteomes" id="UP001066276">
    <property type="component" value="Chromosome 8"/>
</dbReference>
<evidence type="ECO:0000313" key="2">
    <source>
        <dbReference type="EMBL" id="KAJ1119340.1"/>
    </source>
</evidence>
<evidence type="ECO:0000256" key="1">
    <source>
        <dbReference type="SAM" id="MobiDB-lite"/>
    </source>
</evidence>
<protein>
    <submittedName>
        <fullName evidence="2">Uncharacterized protein</fullName>
    </submittedName>
</protein>
<gene>
    <name evidence="2" type="ORF">NDU88_007526</name>
</gene>
<feature type="region of interest" description="Disordered" evidence="1">
    <location>
        <begin position="1"/>
        <end position="76"/>
    </location>
</feature>
<dbReference type="EMBL" id="JANPWB010000012">
    <property type="protein sequence ID" value="KAJ1119340.1"/>
    <property type="molecule type" value="Genomic_DNA"/>
</dbReference>
<keyword evidence="3" id="KW-1185">Reference proteome</keyword>
<accession>A0AAV7NTD3</accession>